<dbReference type="InterPro" id="IPR058913">
    <property type="entry name" value="Integrase_dom_put"/>
</dbReference>
<feature type="region of interest" description="Disordered" evidence="6">
    <location>
        <begin position="24"/>
        <end position="56"/>
    </location>
</feature>
<keyword evidence="9" id="KW-1185">Reference proteome</keyword>
<dbReference type="Pfam" id="PF24764">
    <property type="entry name" value="rva_4"/>
    <property type="match status" value="1"/>
</dbReference>
<evidence type="ECO:0000256" key="6">
    <source>
        <dbReference type="SAM" id="MobiDB-lite"/>
    </source>
</evidence>
<sequence>MNQRGKTAVDTQLQNIVDGIDVSETQRQLLEEEADDHQQSLEETEDTEVTEETSEVVEADMPRKDFPGEPIPQFTIQSWKASWRRAFFADWRWSPKRKEGEAQVWARCNTGQCQTKTKPHYYAGGTSSFTNFEKHLISCHNEEYKQYNPVLSKDPSQPSLLSFNVHSIKTKKQRQIKLDTELAFSIAVDNIPLNILRTPRFRVESGMIGYQLPSVSRMRNKLIPSVMDKTRLEVMKILQASTSLTIILDIWSSKNMFGFIGFMCMCVNKEFERRMVFLGVKKMTERHTAENILAEYDQVLRDWNIPRSMVAMIKTDGGSNMVANTFVNNIPGWDEEEQFPIEDSVPHPPIASTSGVNPPSQELEPMVEIKGISNAMMEAADRDVNENAEFEDVVAELEDMMPSTDSIPCVIIPLTGSSTGQETDYVLYSKLRSDCVAHKLQLVIKDGFKALVGEAALVISHVSKLVNYIRKSVLDTEIVFNAVGFRLPAKNATRWNSTYFMLSKFPQAIDKDSTLCSRLNAAKKHGNLTVFQIVVLRELVAILKPFVTASDDFQADFKTIGNVIPAFIGLRNNLTLTIKYRNGTEMLNPTSKLAPIVKKTKSFVNALRESLERRFSPMLCDVNYVLGTILDPRFKKGWIKFSGYSEASVLESVKAEIQLRYRAQREPMDDQAVHNSVQTIPLVDDAGVVTNERASRPAPPKKIGRTDGNIPRHATGGLLDVDSEMDLLFLHMVAYDVIQGYLQVLKNAWNCHHIRTEHHKSPMELFSSGQGKFEGQGTEIIQILSIGVSW</sequence>
<dbReference type="PANTHER" id="PTHR46481">
    <property type="entry name" value="ZINC FINGER BED DOMAIN-CONTAINING PROTEIN 4"/>
    <property type="match status" value="1"/>
</dbReference>
<keyword evidence="2" id="KW-0479">Metal-binding</keyword>
<evidence type="ECO:0000313" key="8">
    <source>
        <dbReference type="EMBL" id="CAH0099255.1"/>
    </source>
</evidence>
<dbReference type="AlphaFoldDB" id="A0A8J2RD30"/>
<keyword evidence="5" id="KW-0539">Nucleus</keyword>
<dbReference type="OrthoDB" id="1607513at2759"/>
<keyword evidence="4" id="KW-0862">Zinc</keyword>
<evidence type="ECO:0000256" key="5">
    <source>
        <dbReference type="ARBA" id="ARBA00023242"/>
    </source>
</evidence>
<comment type="caution">
    <text evidence="8">The sequence shown here is derived from an EMBL/GenBank/DDBJ whole genome shotgun (WGS) entry which is preliminary data.</text>
</comment>
<dbReference type="GO" id="GO:0005634">
    <property type="term" value="C:nucleus"/>
    <property type="evidence" value="ECO:0007669"/>
    <property type="project" value="UniProtKB-SubCell"/>
</dbReference>
<dbReference type="PANTHER" id="PTHR46481:SF10">
    <property type="entry name" value="ZINC FINGER BED DOMAIN-CONTAINING PROTEIN 39"/>
    <property type="match status" value="1"/>
</dbReference>
<comment type="subcellular location">
    <subcellularLocation>
        <location evidence="1">Nucleus</location>
    </subcellularLocation>
</comment>
<organism evidence="8 9">
    <name type="scientific">Daphnia galeata</name>
    <dbReference type="NCBI Taxonomy" id="27404"/>
    <lineage>
        <taxon>Eukaryota</taxon>
        <taxon>Metazoa</taxon>
        <taxon>Ecdysozoa</taxon>
        <taxon>Arthropoda</taxon>
        <taxon>Crustacea</taxon>
        <taxon>Branchiopoda</taxon>
        <taxon>Diplostraca</taxon>
        <taxon>Cladocera</taxon>
        <taxon>Anomopoda</taxon>
        <taxon>Daphniidae</taxon>
        <taxon>Daphnia</taxon>
    </lineage>
</organism>
<dbReference type="SUPFAM" id="SSF53098">
    <property type="entry name" value="Ribonuclease H-like"/>
    <property type="match status" value="1"/>
</dbReference>
<dbReference type="EMBL" id="CAKKLH010000015">
    <property type="protein sequence ID" value="CAH0099255.1"/>
    <property type="molecule type" value="Genomic_DNA"/>
</dbReference>
<dbReference type="InterPro" id="IPR012337">
    <property type="entry name" value="RNaseH-like_sf"/>
</dbReference>
<reference evidence="8" key="1">
    <citation type="submission" date="2021-11" db="EMBL/GenBank/DDBJ databases">
        <authorList>
            <person name="Schell T."/>
        </authorList>
    </citation>
    <scope>NUCLEOTIDE SEQUENCE</scope>
    <source>
        <strain evidence="8">M5</strain>
    </source>
</reference>
<protein>
    <recommendedName>
        <fullName evidence="7">Integrase core domain-containing protein</fullName>
    </recommendedName>
</protein>
<dbReference type="InterPro" id="IPR052035">
    <property type="entry name" value="ZnF_BED_domain_contain"/>
</dbReference>
<keyword evidence="3" id="KW-0863">Zinc-finger</keyword>
<dbReference type="Proteomes" id="UP000789390">
    <property type="component" value="Unassembled WGS sequence"/>
</dbReference>
<evidence type="ECO:0000256" key="3">
    <source>
        <dbReference type="ARBA" id="ARBA00022771"/>
    </source>
</evidence>
<evidence type="ECO:0000259" key="7">
    <source>
        <dbReference type="Pfam" id="PF24764"/>
    </source>
</evidence>
<name>A0A8J2RD30_9CRUS</name>
<accession>A0A8J2RD30</accession>
<evidence type="ECO:0000256" key="2">
    <source>
        <dbReference type="ARBA" id="ARBA00022723"/>
    </source>
</evidence>
<feature type="domain" description="Integrase core" evidence="7">
    <location>
        <begin position="717"/>
        <end position="769"/>
    </location>
</feature>
<proteinExistence type="predicted"/>
<evidence type="ECO:0000256" key="4">
    <source>
        <dbReference type="ARBA" id="ARBA00022833"/>
    </source>
</evidence>
<dbReference type="GO" id="GO:0008270">
    <property type="term" value="F:zinc ion binding"/>
    <property type="evidence" value="ECO:0007669"/>
    <property type="project" value="UniProtKB-KW"/>
</dbReference>
<gene>
    <name evidence="8" type="ORF">DGAL_LOCUS1370</name>
</gene>
<evidence type="ECO:0000256" key="1">
    <source>
        <dbReference type="ARBA" id="ARBA00004123"/>
    </source>
</evidence>
<feature type="compositionally biased region" description="Acidic residues" evidence="6">
    <location>
        <begin position="42"/>
        <end position="56"/>
    </location>
</feature>
<evidence type="ECO:0000313" key="9">
    <source>
        <dbReference type="Proteomes" id="UP000789390"/>
    </source>
</evidence>